<organism evidence="1 2">
    <name type="scientific">Boothiomyces macroporosus</name>
    <dbReference type="NCBI Taxonomy" id="261099"/>
    <lineage>
        <taxon>Eukaryota</taxon>
        <taxon>Fungi</taxon>
        <taxon>Fungi incertae sedis</taxon>
        <taxon>Chytridiomycota</taxon>
        <taxon>Chytridiomycota incertae sedis</taxon>
        <taxon>Chytridiomycetes</taxon>
        <taxon>Rhizophydiales</taxon>
        <taxon>Terramycetaceae</taxon>
        <taxon>Boothiomyces</taxon>
    </lineage>
</organism>
<gene>
    <name evidence="1" type="ORF">HK103_006263</name>
</gene>
<dbReference type="AlphaFoldDB" id="A0AAD5UEB0"/>
<keyword evidence="2" id="KW-1185">Reference proteome</keyword>
<dbReference type="EMBL" id="JADGKB010000066">
    <property type="protein sequence ID" value="KAJ3255446.1"/>
    <property type="molecule type" value="Genomic_DNA"/>
</dbReference>
<proteinExistence type="predicted"/>
<accession>A0AAD5UEB0</accession>
<comment type="caution">
    <text evidence="1">The sequence shown here is derived from an EMBL/GenBank/DDBJ whole genome shotgun (WGS) entry which is preliminary data.</text>
</comment>
<name>A0AAD5UEB0_9FUNG</name>
<protein>
    <submittedName>
        <fullName evidence="1">Uncharacterized protein</fullName>
    </submittedName>
</protein>
<sequence length="807" mass="87787">MFSILLFAALAVADPDKCAIQTQSILSKSVQQQINVPVNFSVSFTITPQGTLSPWSNILHFSTDNQDMATAGSRLLGIWFSPGTTQLYIRMGCSSSPNGGISSSPLPPNQPSNIELQFLGNTAYLSVNKTITQIYPFPSDRPSGASYFYMSDPWYVPSNALISNYKMKEIDSIRHLRKPHGTFQLAQEFRGQVDVPANYSITFEFTPINAIPTWGSIAHYTSDNNDMATAGSRMPGIWTTPGTSQLYFRFGTTADSNGGFTTAALPFNQTSKVRLQVLGNNAFYSVNGTVTQVYILNGVRSSGLAYFYLSDPWYTPANALVGHYHLKEIDHLRDLNMPTGSFQLSEGYRGQVDVPTNFAVSFDITPLGTVAPWSSIAHYTVDDNDMATPGSRMLGIWFVPGTTQLYIRMGSTGDSNGGISTAALPLNQKSSIEIQIMDQTAYYSCNGSIIQVYSFPGTRPSGLAYFYMSDPWYIPANAVVSNYKLKELKSLDNVGIPKGPFQLTQGYRGTVNVPVNFAITFEYTPVATIPSWGSIAHYTADNTDLSTSGSRMPGIWVYPGTTQLYIRIGSSTNNDGGITTSPLPLNQVSSIGIQIIGSTLYYSVNGTVTQIYLIQGTRPSGASYFYMSDPWYSPANGIINNYKMVQADTLIWDTSIPSGAFQLSTSYRGQVNVPADYNLQFAITPKGTVSPWSSIAHFTADNADMSTAGSRMPGIWFQPGTTSLYIRVGSDQSSNGGLTTTSLPINSKTLFKMTAQGNTINVYLNGTLASTYAAPGTRASGSAYLFISDPWYVPANAILENFAFSPQ</sequence>
<evidence type="ECO:0000313" key="1">
    <source>
        <dbReference type="EMBL" id="KAJ3255446.1"/>
    </source>
</evidence>
<evidence type="ECO:0000313" key="2">
    <source>
        <dbReference type="Proteomes" id="UP001210925"/>
    </source>
</evidence>
<dbReference type="Proteomes" id="UP001210925">
    <property type="component" value="Unassembled WGS sequence"/>
</dbReference>
<reference evidence="1" key="1">
    <citation type="submission" date="2020-05" db="EMBL/GenBank/DDBJ databases">
        <title>Phylogenomic resolution of chytrid fungi.</title>
        <authorList>
            <person name="Stajich J.E."/>
            <person name="Amses K."/>
            <person name="Simmons R."/>
            <person name="Seto K."/>
            <person name="Myers J."/>
            <person name="Bonds A."/>
            <person name="Quandt C.A."/>
            <person name="Barry K."/>
            <person name="Liu P."/>
            <person name="Grigoriev I."/>
            <person name="Longcore J.E."/>
            <person name="James T.Y."/>
        </authorList>
    </citation>
    <scope>NUCLEOTIDE SEQUENCE</scope>
    <source>
        <strain evidence="1">PLAUS21</strain>
    </source>
</reference>